<accession>A0AAX3EGF4</accession>
<name>A0AAX3EGF4_PAEUR</name>
<reference evidence="1" key="1">
    <citation type="submission" date="2022-07" db="EMBL/GenBank/DDBJ databases">
        <authorList>
            <person name="Wu T."/>
        </authorList>
    </citation>
    <scope>NUCLEOTIDE SEQUENCE</scope>
    <source>
        <strain evidence="1">SD-1</strain>
    </source>
</reference>
<organism evidence="1 2">
    <name type="scientific">Paenarthrobacter ureafaciens</name>
    <dbReference type="NCBI Taxonomy" id="37931"/>
    <lineage>
        <taxon>Bacteria</taxon>
        <taxon>Bacillati</taxon>
        <taxon>Actinomycetota</taxon>
        <taxon>Actinomycetes</taxon>
        <taxon>Micrococcales</taxon>
        <taxon>Micrococcaceae</taxon>
        <taxon>Paenarthrobacter</taxon>
    </lineage>
</organism>
<proteinExistence type="predicted"/>
<dbReference type="RefSeq" id="WP_168529674.1">
    <property type="nucleotide sequence ID" value="NZ_CP014574.1"/>
</dbReference>
<dbReference type="AlphaFoldDB" id="A0AAX3EGF4"/>
<evidence type="ECO:0000313" key="2">
    <source>
        <dbReference type="Proteomes" id="UP001163293"/>
    </source>
</evidence>
<dbReference type="EMBL" id="CP101185">
    <property type="protein sequence ID" value="UYV96975.1"/>
    <property type="molecule type" value="Genomic_DNA"/>
</dbReference>
<dbReference type="GeneID" id="79883633"/>
<dbReference type="Proteomes" id="UP001163293">
    <property type="component" value="Chromosome"/>
</dbReference>
<sequence length="55" mass="6215">MLRLQPESRRIIKDRVRLAQFPIKFQWAGIILLDHSMSALADARDGAVSPVLNAE</sequence>
<keyword evidence="2" id="KW-1185">Reference proteome</keyword>
<protein>
    <submittedName>
        <fullName evidence="1">Uncharacterized protein</fullName>
    </submittedName>
</protein>
<gene>
    <name evidence="1" type="ORF">NL394_18300</name>
</gene>
<evidence type="ECO:0000313" key="1">
    <source>
        <dbReference type="EMBL" id="UYV96975.1"/>
    </source>
</evidence>